<protein>
    <recommendedName>
        <fullName evidence="5">Tryptophan 2-monooxygenase</fullName>
        <ecNumber evidence="4">1.13.12.3</ecNumber>
    </recommendedName>
</protein>
<feature type="signal peptide" evidence="10">
    <location>
        <begin position="1"/>
        <end position="24"/>
    </location>
</feature>
<evidence type="ECO:0000313" key="13">
    <source>
        <dbReference type="Proteomes" id="UP000005317"/>
    </source>
</evidence>
<evidence type="ECO:0000256" key="9">
    <source>
        <dbReference type="PIRSR" id="PIRSR601613-1"/>
    </source>
</evidence>
<dbReference type="SUPFAM" id="SSF51905">
    <property type="entry name" value="FAD/NAD(P)-binding domain"/>
    <property type="match status" value="1"/>
</dbReference>
<comment type="similarity">
    <text evidence="3">Belongs to the tryptophan 2-monooxygenase family.</text>
</comment>
<feature type="binding site" evidence="9">
    <location>
        <position position="233"/>
    </location>
    <ligand>
        <name>FAD</name>
        <dbReference type="ChEBI" id="CHEBI:57692"/>
    </ligand>
</feature>
<evidence type="ECO:0000259" key="11">
    <source>
        <dbReference type="Pfam" id="PF01593"/>
    </source>
</evidence>
<dbReference type="PANTHER" id="PTHR10742:SF410">
    <property type="entry name" value="LYSINE-SPECIFIC HISTONE DEMETHYLASE 2"/>
    <property type="match status" value="1"/>
</dbReference>
<keyword evidence="7" id="KW-0073">Auxin biosynthesis</keyword>
<evidence type="ECO:0000256" key="1">
    <source>
        <dbReference type="ARBA" id="ARBA00001974"/>
    </source>
</evidence>
<keyword evidence="6" id="KW-0560">Oxidoreductase</keyword>
<dbReference type="PANTHER" id="PTHR10742">
    <property type="entry name" value="FLAVIN MONOAMINE OXIDASE"/>
    <property type="match status" value="1"/>
</dbReference>
<feature type="domain" description="Amine oxidase" evidence="11">
    <location>
        <begin position="37"/>
        <end position="446"/>
    </location>
</feature>
<dbReference type="Gene3D" id="3.50.50.60">
    <property type="entry name" value="FAD/NAD(P)-binding domain"/>
    <property type="match status" value="1"/>
</dbReference>
<dbReference type="InterPro" id="IPR006311">
    <property type="entry name" value="TAT_signal"/>
</dbReference>
<evidence type="ECO:0000256" key="2">
    <source>
        <dbReference type="ARBA" id="ARBA00004814"/>
    </source>
</evidence>
<gene>
    <name evidence="12" type="ORF">Thini_4365</name>
</gene>
<name>A0A656HMU3_THINJ</name>
<dbReference type="RefSeq" id="WP_002710711.1">
    <property type="nucleotide sequence ID" value="NZ_JH651384.1"/>
</dbReference>
<feature type="binding site" evidence="9">
    <location>
        <begin position="57"/>
        <end position="58"/>
    </location>
    <ligand>
        <name>FAD</name>
        <dbReference type="ChEBI" id="CHEBI:57692"/>
    </ligand>
</feature>
<dbReference type="PROSITE" id="PS51318">
    <property type="entry name" value="TAT"/>
    <property type="match status" value="1"/>
</dbReference>
<evidence type="ECO:0000256" key="3">
    <source>
        <dbReference type="ARBA" id="ARBA00005833"/>
    </source>
</evidence>
<dbReference type="AlphaFoldDB" id="A0A656HMU3"/>
<comment type="catalytic activity">
    <reaction evidence="8">
        <text>L-tryptophan + O2 = indole-3-acetamide + CO2 + H2O</text>
        <dbReference type="Rhea" id="RHEA:16165"/>
        <dbReference type="ChEBI" id="CHEBI:15377"/>
        <dbReference type="ChEBI" id="CHEBI:15379"/>
        <dbReference type="ChEBI" id="CHEBI:16031"/>
        <dbReference type="ChEBI" id="CHEBI:16526"/>
        <dbReference type="ChEBI" id="CHEBI:57912"/>
        <dbReference type="EC" id="1.13.12.3"/>
    </reaction>
</comment>
<comment type="pathway">
    <text evidence="2">Plant hormone metabolism; auxin biosynthesis.</text>
</comment>
<keyword evidence="13" id="KW-1185">Reference proteome</keyword>
<feature type="binding site" evidence="9">
    <location>
        <position position="340"/>
    </location>
    <ligand>
        <name>substrate</name>
    </ligand>
</feature>
<sequence length="453" mass="50098" precursor="true">MSRRKFLQTISSLLVGCAVTPLPAASAKRILVVGAGMAGLAAAQTLYQQGHAVTVIEARDRVGGRLWTSNRWQQMPLDLGATWIHGAKGNPLTTLADQIGAARLVTRYDNTLTWNTAGKLLGSAEHKLLERWQRRVDNALAAAQASGQDQSIQRVVEKALGWDKLTEAERQQVSFILNSTLEQEYAGSVHELSAHWYDAAEAFKGDDALFRDGFQAIVKHLAKGLDIRLQQVVQKVEWPDWQVNIHTDRGEFQADHAVITLPLGVLKAGQITFSPALPARKQTAIDMLGMGTLNKCYLRFPEAFWPDDQDWLEYIAAEPGAWTEWVSLTRVTGWPVLLGFNAAERGKRIEAWSDQQIVADAMQTLRKMFGNDIPAPVGYQLTRWNTDPFARGAYSFNPVGSTPAMRDHLAESLGNAVFFAGEATERKHFSSVHGAYLSGLRAARQITDVIKRG</sequence>
<dbReference type="Pfam" id="PF01593">
    <property type="entry name" value="Amino_oxidase"/>
    <property type="match status" value="1"/>
</dbReference>
<proteinExistence type="inferred from homology"/>
<dbReference type="EMBL" id="JH651384">
    <property type="protein sequence ID" value="EIJ36846.1"/>
    <property type="molecule type" value="Genomic_DNA"/>
</dbReference>
<dbReference type="SUPFAM" id="SSF54373">
    <property type="entry name" value="FAD-linked reductases, C-terminal domain"/>
    <property type="match status" value="1"/>
</dbReference>
<dbReference type="InterPro" id="IPR001613">
    <property type="entry name" value="Flavin_amine_oxidase"/>
</dbReference>
<dbReference type="InterPro" id="IPR050281">
    <property type="entry name" value="Flavin_monoamine_oxidase"/>
</dbReference>
<keyword evidence="10" id="KW-0732">Signal</keyword>
<comment type="cofactor">
    <cofactor evidence="1">
        <name>FAD</name>
        <dbReference type="ChEBI" id="CHEBI:57692"/>
    </cofactor>
</comment>
<evidence type="ECO:0000313" key="12">
    <source>
        <dbReference type="EMBL" id="EIJ36846.1"/>
    </source>
</evidence>
<evidence type="ECO:0000256" key="7">
    <source>
        <dbReference type="ARBA" id="ARBA00023070"/>
    </source>
</evidence>
<dbReference type="InterPro" id="IPR036188">
    <property type="entry name" value="FAD/NAD-bd_sf"/>
</dbReference>
<dbReference type="Gene3D" id="3.90.660.10">
    <property type="match status" value="1"/>
</dbReference>
<evidence type="ECO:0000256" key="5">
    <source>
        <dbReference type="ARBA" id="ARBA00017871"/>
    </source>
</evidence>
<dbReference type="Proteomes" id="UP000005317">
    <property type="component" value="Unassembled WGS sequence"/>
</dbReference>
<dbReference type="InterPro" id="IPR002937">
    <property type="entry name" value="Amino_oxidase"/>
</dbReference>
<dbReference type="EC" id="1.13.12.3" evidence="4"/>
<dbReference type="PROSITE" id="PS51257">
    <property type="entry name" value="PROKAR_LIPOPROTEIN"/>
    <property type="match status" value="1"/>
</dbReference>
<accession>A0A656HMU3</accession>
<evidence type="ECO:0000256" key="10">
    <source>
        <dbReference type="SAM" id="SignalP"/>
    </source>
</evidence>
<dbReference type="OrthoDB" id="337830at2"/>
<dbReference type="GO" id="GO:0050361">
    <property type="term" value="F:tryptophan 2-monooxygenase activity"/>
    <property type="evidence" value="ECO:0007669"/>
    <property type="project" value="UniProtKB-EC"/>
</dbReference>
<organism evidence="12 13">
    <name type="scientific">Thiothrix nivea (strain ATCC 35100 / DSM 5205 / JP2)</name>
    <dbReference type="NCBI Taxonomy" id="870187"/>
    <lineage>
        <taxon>Bacteria</taxon>
        <taxon>Pseudomonadati</taxon>
        <taxon>Pseudomonadota</taxon>
        <taxon>Gammaproteobacteria</taxon>
        <taxon>Thiotrichales</taxon>
        <taxon>Thiotrichaceae</taxon>
        <taxon>Thiothrix</taxon>
    </lineage>
</organism>
<evidence type="ECO:0000256" key="4">
    <source>
        <dbReference type="ARBA" id="ARBA00012535"/>
    </source>
</evidence>
<reference evidence="13" key="1">
    <citation type="journal article" date="2011" name="Stand. Genomic Sci.">
        <title>Genome sequence of the filamentous, gliding Thiothrix nivea neotype strain (JP2(T)).</title>
        <authorList>
            <person name="Lapidus A."/>
            <person name="Nolan M."/>
            <person name="Lucas S."/>
            <person name="Glavina Del Rio T."/>
            <person name="Tice H."/>
            <person name="Cheng J.F."/>
            <person name="Tapia R."/>
            <person name="Han C."/>
            <person name="Goodwin L."/>
            <person name="Pitluck S."/>
            <person name="Liolios K."/>
            <person name="Pagani I."/>
            <person name="Ivanova N."/>
            <person name="Huntemann M."/>
            <person name="Mavromatis K."/>
            <person name="Mikhailova N."/>
            <person name="Pati A."/>
            <person name="Chen A."/>
            <person name="Palaniappan K."/>
            <person name="Land M."/>
            <person name="Brambilla E.M."/>
            <person name="Rohde M."/>
            <person name="Abt B."/>
            <person name="Verbarg S."/>
            <person name="Goker M."/>
            <person name="Bristow J."/>
            <person name="Eisen J.A."/>
            <person name="Markowitz V."/>
            <person name="Hugenholtz P."/>
            <person name="Kyrpides N.C."/>
            <person name="Klenk H.P."/>
            <person name="Woyke T."/>
        </authorList>
    </citation>
    <scope>NUCLEOTIDE SEQUENCE [LARGE SCALE GENOMIC DNA]</scope>
    <source>
        <strain evidence="13">ATCC 35100 / DSM 5205 / JP2</strain>
    </source>
</reference>
<evidence type="ECO:0000256" key="8">
    <source>
        <dbReference type="ARBA" id="ARBA00047321"/>
    </source>
</evidence>
<feature type="chain" id="PRO_5024976809" description="Tryptophan 2-monooxygenase" evidence="10">
    <location>
        <begin position="25"/>
        <end position="453"/>
    </location>
</feature>
<dbReference type="GO" id="GO:0009851">
    <property type="term" value="P:auxin biosynthetic process"/>
    <property type="evidence" value="ECO:0007669"/>
    <property type="project" value="UniProtKB-KW"/>
</dbReference>
<evidence type="ECO:0000256" key="6">
    <source>
        <dbReference type="ARBA" id="ARBA00023002"/>
    </source>
</evidence>
<dbReference type="PRINTS" id="PR00757">
    <property type="entry name" value="AMINEOXDASEF"/>
</dbReference>